<dbReference type="Pfam" id="PF02625">
    <property type="entry name" value="XdhC_CoxI"/>
    <property type="match status" value="1"/>
</dbReference>
<proteinExistence type="predicted"/>
<dbReference type="Gene3D" id="3.40.50.720">
    <property type="entry name" value="NAD(P)-binding Rossmann-like Domain"/>
    <property type="match status" value="1"/>
</dbReference>
<feature type="domain" description="XdhC Rossmann" evidence="2">
    <location>
        <begin position="171"/>
        <end position="312"/>
    </location>
</feature>
<evidence type="ECO:0000259" key="1">
    <source>
        <dbReference type="Pfam" id="PF02625"/>
    </source>
</evidence>
<evidence type="ECO:0000259" key="2">
    <source>
        <dbReference type="Pfam" id="PF13478"/>
    </source>
</evidence>
<protein>
    <submittedName>
        <fullName evidence="3">Xanthine and co dehydrogenase maturation factor, xdhc/coxf family</fullName>
    </submittedName>
</protein>
<dbReference type="Pfam" id="PF13478">
    <property type="entry name" value="XdhC_C"/>
    <property type="match status" value="1"/>
</dbReference>
<reference evidence="3" key="1">
    <citation type="journal article" date="2015" name="Proc. Natl. Acad. Sci. U.S.A.">
        <title>Networks of energetic and metabolic interactions define dynamics in microbial communities.</title>
        <authorList>
            <person name="Embree M."/>
            <person name="Liu J.K."/>
            <person name="Al-Bassam M.M."/>
            <person name="Zengler K."/>
        </authorList>
    </citation>
    <scope>NUCLEOTIDE SEQUENCE</scope>
</reference>
<dbReference type="InterPro" id="IPR003777">
    <property type="entry name" value="XdhC_CoxI"/>
</dbReference>
<organism evidence="3">
    <name type="scientific">hydrocarbon metagenome</name>
    <dbReference type="NCBI Taxonomy" id="938273"/>
    <lineage>
        <taxon>unclassified sequences</taxon>
        <taxon>metagenomes</taxon>
        <taxon>ecological metagenomes</taxon>
    </lineage>
</organism>
<name>A0A0W8FWF9_9ZZZZ</name>
<dbReference type="InterPro" id="IPR052698">
    <property type="entry name" value="MoCofactor_Util/Proc"/>
</dbReference>
<dbReference type="InterPro" id="IPR027051">
    <property type="entry name" value="XdhC_Rossmann_dom"/>
</dbReference>
<dbReference type="InterPro" id="IPR036291">
    <property type="entry name" value="NAD(P)-bd_dom_sf"/>
</dbReference>
<dbReference type="PANTHER" id="PTHR30388:SF6">
    <property type="entry name" value="XANTHINE DEHYDROGENASE SUBUNIT A-RELATED"/>
    <property type="match status" value="1"/>
</dbReference>
<accession>A0A0W8FWF9</accession>
<dbReference type="SUPFAM" id="SSF51735">
    <property type="entry name" value="NAD(P)-binding Rossmann-fold domains"/>
    <property type="match status" value="1"/>
</dbReference>
<feature type="domain" description="XdhC- CoxI" evidence="1">
    <location>
        <begin position="15"/>
        <end position="77"/>
    </location>
</feature>
<dbReference type="PANTHER" id="PTHR30388">
    <property type="entry name" value="ALDEHYDE OXIDOREDUCTASE MOLYBDENUM COFACTOR ASSEMBLY PROTEIN"/>
    <property type="match status" value="1"/>
</dbReference>
<sequence>MNEKSFWQFAADSLKDNSKIVLVTVADSYLSSPGKQGFKMFVLPDRTTKGTIGGGIMENQLIDYAVDLLSGKETKLVKRLQHSLKTELENSGLICGGFQSIIFTVLSSKDLSVINSILSNIDKKRNGIFELKHNSFNYYSDTSLKTDYEFNYEDDTNYYYKENIGLVDTAYVIGGGHVGLAVCQVMKFLGFHIVVFDHREDVFTMHQNVFADEKIIIDYKDVSKYIKEGNKSYVIIVTPQHMGDKEALGSVISMNVKYIGMMGSKRKIKTVFNNLANEGCDKKLFERVHSPIGLEIEAETPNEIAVSIAAEVIMIKHSD</sequence>
<dbReference type="EMBL" id="LNQE01000738">
    <property type="protein sequence ID" value="KUG25240.1"/>
    <property type="molecule type" value="Genomic_DNA"/>
</dbReference>
<dbReference type="AlphaFoldDB" id="A0A0W8FWF9"/>
<comment type="caution">
    <text evidence="3">The sequence shown here is derived from an EMBL/GenBank/DDBJ whole genome shotgun (WGS) entry which is preliminary data.</text>
</comment>
<evidence type="ECO:0000313" key="3">
    <source>
        <dbReference type="EMBL" id="KUG25240.1"/>
    </source>
</evidence>
<gene>
    <name evidence="3" type="ORF">ASZ90_004942</name>
</gene>